<proteinExistence type="predicted"/>
<dbReference type="GO" id="GO:0046856">
    <property type="term" value="P:phosphatidylinositol dephosphorylation"/>
    <property type="evidence" value="ECO:0007669"/>
    <property type="project" value="InterPro"/>
</dbReference>
<feature type="compositionally biased region" description="Basic and acidic residues" evidence="1">
    <location>
        <begin position="467"/>
        <end position="488"/>
    </location>
</feature>
<dbReference type="Gene3D" id="3.60.10.10">
    <property type="entry name" value="Endonuclease/exonuclease/phosphatase"/>
    <property type="match status" value="1"/>
</dbReference>
<dbReference type="InterPro" id="IPR048869">
    <property type="entry name" value="OCRL-1_2_ASH"/>
</dbReference>
<feature type="region of interest" description="Disordered" evidence="1">
    <location>
        <begin position="467"/>
        <end position="540"/>
    </location>
</feature>
<dbReference type="InterPro" id="IPR013783">
    <property type="entry name" value="Ig-like_fold"/>
</dbReference>
<feature type="compositionally biased region" description="Low complexity" evidence="1">
    <location>
        <begin position="1009"/>
        <end position="1018"/>
    </location>
</feature>
<dbReference type="Pfam" id="PF22669">
    <property type="entry name" value="Exo_endo_phos2"/>
    <property type="match status" value="2"/>
</dbReference>
<evidence type="ECO:0000259" key="2">
    <source>
        <dbReference type="SMART" id="SM00128"/>
    </source>
</evidence>
<gene>
    <name evidence="3" type="ORF">EPUS_00278</name>
</gene>
<dbReference type="InterPro" id="IPR046985">
    <property type="entry name" value="IP5"/>
</dbReference>
<protein>
    <recommendedName>
        <fullName evidence="2">Inositol polyphosphate-related phosphatase domain-containing protein</fullName>
    </recommendedName>
</protein>
<accession>U1GEE6</accession>
<dbReference type="PANTHER" id="PTHR11200:SF300">
    <property type="entry name" value="TYPE II INOSITOL 1,4,5-TRISPHOSPHATE 5-PHOSPHATASE"/>
    <property type="match status" value="1"/>
</dbReference>
<feature type="compositionally biased region" description="Acidic residues" evidence="1">
    <location>
        <begin position="516"/>
        <end position="525"/>
    </location>
</feature>
<dbReference type="InterPro" id="IPR036691">
    <property type="entry name" value="Endo/exonu/phosph_ase_sf"/>
</dbReference>
<dbReference type="RefSeq" id="XP_007804126.1">
    <property type="nucleotide sequence ID" value="XM_007805935.1"/>
</dbReference>
<feature type="compositionally biased region" description="Low complexity" evidence="1">
    <location>
        <begin position="1033"/>
        <end position="1044"/>
    </location>
</feature>
<evidence type="ECO:0000256" key="1">
    <source>
        <dbReference type="SAM" id="MobiDB-lite"/>
    </source>
</evidence>
<dbReference type="SMART" id="SM00128">
    <property type="entry name" value="IPPc"/>
    <property type="match status" value="1"/>
</dbReference>
<feature type="compositionally biased region" description="Polar residues" evidence="1">
    <location>
        <begin position="1019"/>
        <end position="1028"/>
    </location>
</feature>
<dbReference type="InterPro" id="IPR000300">
    <property type="entry name" value="IPPc"/>
</dbReference>
<dbReference type="Gene3D" id="2.60.40.10">
    <property type="entry name" value="Immunoglobulins"/>
    <property type="match status" value="1"/>
</dbReference>
<dbReference type="PANTHER" id="PTHR11200">
    <property type="entry name" value="INOSITOL 5-PHOSPHATASE"/>
    <property type="match status" value="1"/>
</dbReference>
<evidence type="ECO:0000313" key="4">
    <source>
        <dbReference type="Proteomes" id="UP000019373"/>
    </source>
</evidence>
<feature type="compositionally biased region" description="Basic and acidic residues" evidence="1">
    <location>
        <begin position="1045"/>
        <end position="1054"/>
    </location>
</feature>
<evidence type="ECO:0000313" key="3">
    <source>
        <dbReference type="EMBL" id="ERF70091.1"/>
    </source>
</evidence>
<dbReference type="EMBL" id="KE721353">
    <property type="protein sequence ID" value="ERF70091.1"/>
    <property type="molecule type" value="Genomic_DNA"/>
</dbReference>
<feature type="domain" description="Inositol polyphosphate-related phosphatase" evidence="2">
    <location>
        <begin position="56"/>
        <end position="504"/>
    </location>
</feature>
<dbReference type="GO" id="GO:0004439">
    <property type="term" value="F:phosphatidylinositol-4,5-bisphosphate 5-phosphatase activity"/>
    <property type="evidence" value="ECO:0007669"/>
    <property type="project" value="TreeGrafter"/>
</dbReference>
<feature type="region of interest" description="Disordered" evidence="1">
    <location>
        <begin position="98"/>
        <end position="127"/>
    </location>
</feature>
<feature type="region of interest" description="Disordered" evidence="1">
    <location>
        <begin position="352"/>
        <end position="388"/>
    </location>
</feature>
<name>U1GEE6_ENDPU</name>
<dbReference type="OrthoDB" id="7862313at2759"/>
<organism evidence="3 4">
    <name type="scientific">Endocarpon pusillum (strain Z07020 / HMAS-L-300199)</name>
    <name type="common">Lichen-forming fungus</name>
    <dbReference type="NCBI Taxonomy" id="1263415"/>
    <lineage>
        <taxon>Eukaryota</taxon>
        <taxon>Fungi</taxon>
        <taxon>Dikarya</taxon>
        <taxon>Ascomycota</taxon>
        <taxon>Pezizomycotina</taxon>
        <taxon>Eurotiomycetes</taxon>
        <taxon>Chaetothyriomycetidae</taxon>
        <taxon>Verrucariales</taxon>
        <taxon>Verrucariaceae</taxon>
        <taxon>Endocarpon</taxon>
    </lineage>
</organism>
<dbReference type="SUPFAM" id="SSF56219">
    <property type="entry name" value="DNase I-like"/>
    <property type="match status" value="1"/>
</dbReference>
<feature type="compositionally biased region" description="Polar residues" evidence="1">
    <location>
        <begin position="24"/>
        <end position="40"/>
    </location>
</feature>
<dbReference type="GeneID" id="19235341"/>
<dbReference type="AlphaFoldDB" id="U1GEE6"/>
<reference evidence="4" key="1">
    <citation type="journal article" date="2014" name="BMC Genomics">
        <title>Genome characteristics reveal the impact of lichenization on lichen-forming fungus Endocarpon pusillum Hedwig (Verrucariales, Ascomycota).</title>
        <authorList>
            <person name="Wang Y.-Y."/>
            <person name="Liu B."/>
            <person name="Zhang X.-Y."/>
            <person name="Zhou Q.-M."/>
            <person name="Zhang T."/>
            <person name="Li H."/>
            <person name="Yu Y.-F."/>
            <person name="Zhang X.-L."/>
            <person name="Hao X.-Y."/>
            <person name="Wang M."/>
            <person name="Wang L."/>
            <person name="Wei J.-C."/>
        </authorList>
    </citation>
    <scope>NUCLEOTIDE SEQUENCE [LARGE SCALE GENOMIC DNA]</scope>
    <source>
        <strain evidence="4">Z07020 / HMAS-L-300199</strain>
    </source>
</reference>
<feature type="region of interest" description="Disordered" evidence="1">
    <location>
        <begin position="984"/>
        <end position="1054"/>
    </location>
</feature>
<dbReference type="HOGENOM" id="CLU_005563_0_0_1"/>
<sequence>MSSHHSRDASPQPPMHSTPGAFPSSPNSEQNPEAISAPQSLSLAVKARRSEYVKKKTIRVKVGTWNVAALSGTELDIGAWFIEGKGIKGLDENLSELSAKEQTDTSAGEENIESVEDQELRRTKKKSTIPKDDVPAVAAGEDIDLYVLGLQEIVDINSASEALRPFADPFPGKKWKAALKEALPQGYKLIVEQQMSGLYLLVYASAELAPCISSVSSTSVGTGLLGYLRNKGAVCARLILGETTRLVFVNCHLAAGADKAALDRRNWDVGQILSRVRFNPITDGAEVVEEYGDAIGDEDFAFWFGDLNYRLDDIPPEDVRRLLLLHTRNEYDLNNKSKRKIDSELGYISADQDSSSISAENASQHSKGSKDSSEDEGDGLPLSPGSDPASLHTTLRSLLVHDQLHDQQKKHKAFHEGWREGEINFLPTYKYDVGSVGMFDSGDKKRGPSWCDRILYRSRQDRIEAERKWKEEDEAKKRDAEMKQRGLDEPDEDVIFDSDPGTPGFPGTPGYAPGDDYNEDEDAATESELGPGRHGPDEAISLEHYGSHQRVLSSDHKPLDAVFTITYEAVVPELKAKVHQDVARELDKQENEGRPGVTVVVDNQPQALNYKADDSAEPTENNGVNFGAIRYGVPKSAGLTVANTGGVVATFLFVDRPIGDGQKDSITPPWLHLEVDGNSDNKNSNRNALQEYTLQPGETRYVHLSAEVRKFKLVRKLNEGKIRLDDILVLRVKDGRDHFIPLVARWMQSSFCRTLEELVLLPEGGIRQMQRNHQESAADLHNLDDAQESIERHKVSAPRELFALTETVQDLTQRAVAEWDMTHGDGASQPPWKQEPFGNGWPFEPQSWTLVSSQERSHLLAAAAEALDTGAPLTSHFGEEISTLHRLEVLAETLVTFLHSLQDGIITTELWSQLDLHMNTASKSISTDTDPQSWILEILSSAPVHNVAFTFIMFMLAKIANEIAPLSSSQPTVISADSIQSPRVSSASTHFTTTTTNTSSSELQQQLAPSSPTSPTTTRSQISILSSFRRTKPATNTSEEPTSSSKEEAAKKRRQAIEHAYADIFAEAMIRRPAGMKDRKVTKDKMRRVLLPFLSGLV</sequence>
<dbReference type="Pfam" id="PF21310">
    <property type="entry name" value="OCRL-like_ASH"/>
    <property type="match status" value="1"/>
</dbReference>
<keyword evidence="4" id="KW-1185">Reference proteome</keyword>
<feature type="compositionally biased region" description="Low complexity" evidence="1">
    <location>
        <begin position="985"/>
        <end position="1001"/>
    </location>
</feature>
<feature type="region of interest" description="Disordered" evidence="1">
    <location>
        <begin position="1"/>
        <end position="40"/>
    </location>
</feature>
<dbReference type="eggNOG" id="KOG0566">
    <property type="taxonomic scope" value="Eukaryota"/>
</dbReference>
<dbReference type="Proteomes" id="UP000019373">
    <property type="component" value="Unassembled WGS sequence"/>
</dbReference>
<dbReference type="OMA" id="NWDAAQI"/>